<dbReference type="Proteomes" id="UP001603418">
    <property type="component" value="Unassembled WGS sequence"/>
</dbReference>
<dbReference type="RefSeq" id="WP_157855545.1">
    <property type="nucleotide sequence ID" value="NZ_JBFACJ010000006.1"/>
</dbReference>
<evidence type="ECO:0000313" key="1">
    <source>
        <dbReference type="EMBL" id="MFF9885150.1"/>
    </source>
</evidence>
<protein>
    <submittedName>
        <fullName evidence="1">Uncharacterized protein</fullName>
    </submittedName>
</protein>
<proteinExistence type="predicted"/>
<keyword evidence="2" id="KW-1185">Reference proteome</keyword>
<sequence length="144" mass="15804">MTLSDNEIEQPFQDAGFEVFGRFPASEPSATKAFNRVMNVAAKPIDKIPCDELDAVDKVNKAWVTRARNSGVLTGDGSFLAIGSLDYGWLRLRLTSAANIFALEQPDGDLLFIARSFSGHRVCAVSREGSEYWILEEEFLPGGS</sequence>
<reference evidence="1 2" key="1">
    <citation type="submission" date="2024-10" db="EMBL/GenBank/DDBJ databases">
        <title>The Natural Products Discovery Center: Release of the First 8490 Sequenced Strains for Exploring Actinobacteria Biosynthetic Diversity.</title>
        <authorList>
            <person name="Kalkreuter E."/>
            <person name="Kautsar S.A."/>
            <person name="Yang D."/>
            <person name="Bader C.D."/>
            <person name="Teijaro C.N."/>
            <person name="Fluegel L."/>
            <person name="Davis C.M."/>
            <person name="Simpson J.R."/>
            <person name="Lauterbach L."/>
            <person name="Steele A.D."/>
            <person name="Gui C."/>
            <person name="Meng S."/>
            <person name="Li G."/>
            <person name="Viehrig K."/>
            <person name="Ye F."/>
            <person name="Su P."/>
            <person name="Kiefer A.F."/>
            <person name="Nichols A."/>
            <person name="Cepeda A.J."/>
            <person name="Yan W."/>
            <person name="Fan B."/>
            <person name="Jiang Y."/>
            <person name="Adhikari A."/>
            <person name="Zheng C.-J."/>
            <person name="Schuster L."/>
            <person name="Cowan T.M."/>
            <person name="Smanski M.J."/>
            <person name="Chevrette M.G."/>
            <person name="De Carvalho L.P.S."/>
            <person name="Shen B."/>
        </authorList>
    </citation>
    <scope>NUCLEOTIDE SEQUENCE [LARGE SCALE GENOMIC DNA]</scope>
    <source>
        <strain evidence="1 2">NPDC013366</strain>
    </source>
</reference>
<evidence type="ECO:0000313" key="2">
    <source>
        <dbReference type="Proteomes" id="UP001603418"/>
    </source>
</evidence>
<name>A0ABW6Z3X2_9ACTN</name>
<dbReference type="EMBL" id="JBICBM010000013">
    <property type="protein sequence ID" value="MFF9885150.1"/>
    <property type="molecule type" value="Genomic_DNA"/>
</dbReference>
<accession>A0ABW6Z3X2</accession>
<gene>
    <name evidence="1" type="ORF">ACF1HC_26690</name>
</gene>
<organism evidence="1 2">
    <name type="scientific">Streptomyces eurythermus</name>
    <dbReference type="NCBI Taxonomy" id="42237"/>
    <lineage>
        <taxon>Bacteria</taxon>
        <taxon>Bacillati</taxon>
        <taxon>Actinomycetota</taxon>
        <taxon>Actinomycetes</taxon>
        <taxon>Kitasatosporales</taxon>
        <taxon>Streptomycetaceae</taxon>
        <taxon>Streptomyces</taxon>
    </lineage>
</organism>
<comment type="caution">
    <text evidence="1">The sequence shown here is derived from an EMBL/GenBank/DDBJ whole genome shotgun (WGS) entry which is preliminary data.</text>
</comment>